<proteinExistence type="predicted"/>
<accession>A0ABQ7LHQ3</accession>
<comment type="caution">
    <text evidence="1">The sequence shown here is derived from an EMBL/GenBank/DDBJ whole genome shotgun (WGS) entry which is preliminary data.</text>
</comment>
<evidence type="ECO:0000313" key="1">
    <source>
        <dbReference type="EMBL" id="KAG5386086.1"/>
    </source>
</evidence>
<gene>
    <name evidence="1" type="primary">A09g517030.1_BraROA</name>
    <name evidence="1" type="ORF">IGI04_037556</name>
</gene>
<dbReference type="EMBL" id="JADBGQ010000008">
    <property type="protein sequence ID" value="KAG5386086.1"/>
    <property type="molecule type" value="Genomic_DNA"/>
</dbReference>
<sequence>MDLSLFLPSIIFERERIALFPMLDQSGEVFNPYISVVFDFVCAESSYCGSQILSVAFSCLRYVFGGIPIRPSGNGLPLGKSSKFSKKCSVNSQLLTGFVYKRKPTSKLSP</sequence>
<keyword evidence="2" id="KW-1185">Reference proteome</keyword>
<protein>
    <submittedName>
        <fullName evidence="1">Uncharacterized protein</fullName>
    </submittedName>
</protein>
<organism evidence="1 2">
    <name type="scientific">Brassica rapa subsp. trilocularis</name>
    <dbReference type="NCBI Taxonomy" id="1813537"/>
    <lineage>
        <taxon>Eukaryota</taxon>
        <taxon>Viridiplantae</taxon>
        <taxon>Streptophyta</taxon>
        <taxon>Embryophyta</taxon>
        <taxon>Tracheophyta</taxon>
        <taxon>Spermatophyta</taxon>
        <taxon>Magnoliopsida</taxon>
        <taxon>eudicotyledons</taxon>
        <taxon>Gunneridae</taxon>
        <taxon>Pentapetalae</taxon>
        <taxon>rosids</taxon>
        <taxon>malvids</taxon>
        <taxon>Brassicales</taxon>
        <taxon>Brassicaceae</taxon>
        <taxon>Brassiceae</taxon>
        <taxon>Brassica</taxon>
    </lineage>
</organism>
<evidence type="ECO:0000313" key="2">
    <source>
        <dbReference type="Proteomes" id="UP000823674"/>
    </source>
</evidence>
<name>A0ABQ7LHQ3_BRACM</name>
<reference evidence="1 2" key="1">
    <citation type="submission" date="2021-03" db="EMBL/GenBank/DDBJ databases">
        <authorList>
            <person name="King G.J."/>
            <person name="Bancroft I."/>
            <person name="Baten A."/>
            <person name="Bloomfield J."/>
            <person name="Borpatragohain P."/>
            <person name="He Z."/>
            <person name="Irish N."/>
            <person name="Irwin J."/>
            <person name="Liu K."/>
            <person name="Mauleon R.P."/>
            <person name="Moore J."/>
            <person name="Morris R."/>
            <person name="Ostergaard L."/>
            <person name="Wang B."/>
            <person name="Wells R."/>
        </authorList>
    </citation>
    <scope>NUCLEOTIDE SEQUENCE [LARGE SCALE GENOMIC DNA]</scope>
    <source>
        <strain evidence="1">R-o-18</strain>
        <tissue evidence="1">Leaf</tissue>
    </source>
</reference>
<dbReference type="Proteomes" id="UP000823674">
    <property type="component" value="Chromosome A09"/>
</dbReference>